<dbReference type="eggNOG" id="COG0826">
    <property type="taxonomic scope" value="Bacteria"/>
</dbReference>
<name>F2JJI0_CELLD</name>
<organism evidence="1 2">
    <name type="scientific">Cellulosilyticum lentocellum (strain ATCC 49066 / DSM 5427 / NCIMB 11756 / RHM5)</name>
    <name type="common">Clostridium lentocellum</name>
    <dbReference type="NCBI Taxonomy" id="642492"/>
    <lineage>
        <taxon>Bacteria</taxon>
        <taxon>Bacillati</taxon>
        <taxon>Bacillota</taxon>
        <taxon>Clostridia</taxon>
        <taxon>Lachnospirales</taxon>
        <taxon>Cellulosilyticaceae</taxon>
        <taxon>Cellulosilyticum</taxon>
    </lineage>
</organism>
<accession>F2JJI0</accession>
<gene>
    <name evidence="1" type="ordered locus">Clole_3896</name>
</gene>
<reference evidence="1 2" key="1">
    <citation type="journal article" date="2011" name="J. Bacteriol.">
        <title>Complete genome sequence of the cellulose-degrading bacterium Cellulosilyticum lentocellum.</title>
        <authorList>
            <consortium name="US DOE Joint Genome Institute"/>
            <person name="Miller D.A."/>
            <person name="Suen G."/>
            <person name="Bruce D."/>
            <person name="Copeland A."/>
            <person name="Cheng J.F."/>
            <person name="Detter C."/>
            <person name="Goodwin L.A."/>
            <person name="Han C.S."/>
            <person name="Hauser L.J."/>
            <person name="Land M.L."/>
            <person name="Lapidus A."/>
            <person name="Lucas S."/>
            <person name="Meincke L."/>
            <person name="Pitluck S."/>
            <person name="Tapia R."/>
            <person name="Teshima H."/>
            <person name="Woyke T."/>
            <person name="Fox B.G."/>
            <person name="Angert E.R."/>
            <person name="Currie C.R."/>
        </authorList>
    </citation>
    <scope>NUCLEOTIDE SEQUENCE [LARGE SCALE GENOMIC DNA]</scope>
    <source>
        <strain evidence="2">ATCC 49066 / DSM 5427 / NCIMB 11756 / RHM5</strain>
    </source>
</reference>
<evidence type="ECO:0000313" key="2">
    <source>
        <dbReference type="Proteomes" id="UP000008467"/>
    </source>
</evidence>
<evidence type="ECO:0000313" key="1">
    <source>
        <dbReference type="EMBL" id="ADZ85575.1"/>
    </source>
</evidence>
<protein>
    <recommendedName>
        <fullName evidence="3">Peptidase U32</fullName>
    </recommendedName>
</protein>
<proteinExistence type="predicted"/>
<sequence length="279" mass="32877">MSQLNCLNLCEIIHHLYELIPDFQEIITKANEIAGFDKCERIYIGSYFCGQYFLHQSKEMLDELRGFCEKEGVALTLVVPTFSEKDLKRGKEKLAIIKEWLGKIIDEVVVNDYGMLAYVSDRYHVSLHLGRLFTKDYRDPRYEEYFNQVLSPKIFNKYMLELVKAFKVKGVEFDPTHVGINFREAPEELIVGIHGPYCYMTTGHICEYASLNKEIDKKFRPNNPCTHECSSHIISYDLEDDREWLRIGKTIYFENRECSIYELEHMRMIYFPIDLEVGK</sequence>
<evidence type="ECO:0008006" key="3">
    <source>
        <dbReference type="Google" id="ProtNLM"/>
    </source>
</evidence>
<dbReference type="STRING" id="642492.Clole_3896"/>
<dbReference type="KEGG" id="cle:Clole_3896"/>
<dbReference type="HOGENOM" id="CLU_996356_0_0_9"/>
<keyword evidence="2" id="KW-1185">Reference proteome</keyword>
<dbReference type="AlphaFoldDB" id="F2JJI0"/>
<dbReference type="Proteomes" id="UP000008467">
    <property type="component" value="Chromosome"/>
</dbReference>
<dbReference type="RefSeq" id="WP_013658849.1">
    <property type="nucleotide sequence ID" value="NC_015275.1"/>
</dbReference>
<dbReference type="EMBL" id="CP002582">
    <property type="protein sequence ID" value="ADZ85575.1"/>
    <property type="molecule type" value="Genomic_DNA"/>
</dbReference>